<gene>
    <name evidence="1" type="ORF">AAF463_24315</name>
</gene>
<evidence type="ECO:0000313" key="1">
    <source>
        <dbReference type="EMBL" id="XBV47462.1"/>
    </source>
</evidence>
<sequence length="916" mass="103650">MTDPLPQNRLKTGYSVFGFTDGLMQAQLRLSPREIRAVSNESNKKELIEPYIINALLNSYTIVSSDDLYEGEMKLGGQTVTVCFSEMIDPYLFSAEFDLCNSEKICIGRLSKGVAHNFSHYERFTRTWIIDYVTCDLSALYLIVRYRMEKYVFPFPSTESLSLHSRIKALFKDATLSALLSQIEPQDIVSLQKELLTLDLSVQEREELLGLLNHAHKMLDTRVKNLKQRIRMLFTDETRKALLASITQADIDEIGDEVQNELSWCADYAEIQHQISDAQQLLLNETVLNCKVNTKNHVTVTFSQTQTRHFRDYHYFLRLNDEDQSELQSGEPTYPSRLDALSWTVPLTPKLTDAFSLEVRKAGNTGETYTLYKSAHNVFYESYDTKSETEDKMNALFSDVGFTVLRNGVVLKDIDMLEQEISGRKFDAEFLSVLTERLQLAKHLLKKEQEDLKLRIHALYADETKKVLRTGEIQVEIDSILALLESKNSTAPPYDTLMHEVDAAQLTLLKESLSSVTIDALNNVIVVFSTTSGRDFRNYDYDVFLNEKRLTELNQGIAVSPCSVKGTSWIIPTTGGPADTMRIEVRRGPLRRVIHTSSAGVFYTSATDQLSLENKLNALKKGKALVPGVTQDGLDALWQELSAMKLAGTQRTKLTAMLDAALPLLLNDTLSDVMVDDFNKVLVKFNNKPGRDFRNYDYYLIINGRYQSELKKGKAASSTLNEFIWSSATSAGPSDTFHIEIRHSVLGIKQTFIVHSSGKNVFNTTAVEQQILENGIKALYNGKALATSVTQANLDALRTELIGMKLSPERKSHIRAQIDDAQILMLDEAVSVSISGDQVSVTFKKADHRQFRDYYFHVNMNGKHRDAFRYPINATPSVKTYTVGPTDTFLFKAHLEYRAYVLFTLRETPAARIYVV</sequence>
<organism evidence="1">
    <name type="scientific">Pantoea sp. BJ2</name>
    <dbReference type="NCBI Taxonomy" id="3141322"/>
    <lineage>
        <taxon>Bacteria</taxon>
        <taxon>Pseudomonadati</taxon>
        <taxon>Pseudomonadota</taxon>
        <taxon>Gammaproteobacteria</taxon>
        <taxon>Enterobacterales</taxon>
        <taxon>Erwiniaceae</taxon>
        <taxon>Pantoea</taxon>
    </lineage>
</organism>
<dbReference type="AlphaFoldDB" id="A0AAU7U4B1"/>
<keyword evidence="1" id="KW-0614">Plasmid</keyword>
<dbReference type="RefSeq" id="WP_350262487.1">
    <property type="nucleotide sequence ID" value="NZ_CP158294.1"/>
</dbReference>
<accession>A0AAU7U4B1</accession>
<reference evidence="1" key="1">
    <citation type="submission" date="2024-06" db="EMBL/GenBank/DDBJ databases">
        <title>Multiomics insights into the TNT degradation mechanism by Pantoea sp. BJ2 isolated from an ammunition destruction site.</title>
        <authorList>
            <person name="Luo J."/>
        </authorList>
    </citation>
    <scope>NUCLEOTIDE SEQUENCE</scope>
    <source>
        <strain evidence="1">BJ2</strain>
        <plasmid evidence="1">plasmindB</plasmid>
    </source>
</reference>
<proteinExistence type="predicted"/>
<dbReference type="EMBL" id="CP158294">
    <property type="protein sequence ID" value="XBV47462.1"/>
    <property type="molecule type" value="Genomic_DNA"/>
</dbReference>
<geneLocation type="plasmid" evidence="1">
    <name>plasmindB</name>
</geneLocation>
<protein>
    <submittedName>
        <fullName evidence="1">Uncharacterized protein</fullName>
    </submittedName>
</protein>
<name>A0AAU7U4B1_9GAMM</name>